<proteinExistence type="inferred from homology"/>
<accession>A0A381TXX4</accession>
<dbReference type="PANTHER" id="PTHR43301">
    <property type="entry name" value="ARABINAN ENDO-1,5-ALPHA-L-ARABINOSIDASE"/>
    <property type="match status" value="1"/>
</dbReference>
<sequence length="434" mass="49569">MVITDMKNIIITTSFLIVAFSLESSFAQDLRSGDSLIRNSLDGYYDGKRVSASMERYINLWNQTEPQLNEFFTNFSYYPLKGLEYEEGISRRDPSTVIKIDDKYYIYYTRSQKIDPPVGYQKANKKLPATTWDMCSIYYATSADGINWKEQGASVKPGPDGEFDDRSVFTPDILAYKGKYYLYYQAVKFPYTERTKNVIGMSWAENPEGPWHRHPEPVLKPGKSGKWLIGTKRRSMIESYGDFDSQKVHDPNLIVRNSKIWMYYKAHPMGLGSEKPEPFGCDLPKPYPNFSMGLAIAEKPEGPFIKHALNPVSASGHEALVWPYKEGVATLITANGPEKNTLQWAADGVNFEVKAHVVLPPDAAGLYCPDKYANTKNGQGFTWGISHISQSKTRPWAYLIGFRCDLSQAIQDRKYKQENIRFDEYSRINSTRRK</sequence>
<keyword evidence="3" id="KW-0378">Hydrolase</keyword>
<evidence type="ECO:0008006" key="6">
    <source>
        <dbReference type="Google" id="ProtNLM"/>
    </source>
</evidence>
<evidence type="ECO:0000256" key="3">
    <source>
        <dbReference type="ARBA" id="ARBA00022801"/>
    </source>
</evidence>
<evidence type="ECO:0000313" key="5">
    <source>
        <dbReference type="EMBL" id="SVA20699.1"/>
    </source>
</evidence>
<dbReference type="PANTHER" id="PTHR43301:SF3">
    <property type="entry name" value="ARABINAN ENDO-1,5-ALPHA-L-ARABINOSIDASE A-RELATED"/>
    <property type="match status" value="1"/>
</dbReference>
<dbReference type="InterPro" id="IPR050727">
    <property type="entry name" value="GH43_arabinanases"/>
</dbReference>
<keyword evidence="4" id="KW-0326">Glycosidase</keyword>
<dbReference type="GO" id="GO:0004553">
    <property type="term" value="F:hydrolase activity, hydrolyzing O-glycosyl compounds"/>
    <property type="evidence" value="ECO:0007669"/>
    <property type="project" value="InterPro"/>
</dbReference>
<organism evidence="5">
    <name type="scientific">marine metagenome</name>
    <dbReference type="NCBI Taxonomy" id="408172"/>
    <lineage>
        <taxon>unclassified sequences</taxon>
        <taxon>metagenomes</taxon>
        <taxon>ecological metagenomes</taxon>
    </lineage>
</organism>
<dbReference type="InterPro" id="IPR023296">
    <property type="entry name" value="Glyco_hydro_beta-prop_sf"/>
</dbReference>
<dbReference type="EMBL" id="UINC01005340">
    <property type="protein sequence ID" value="SVA20699.1"/>
    <property type="molecule type" value="Genomic_DNA"/>
</dbReference>
<evidence type="ECO:0000256" key="2">
    <source>
        <dbReference type="ARBA" id="ARBA00009865"/>
    </source>
</evidence>
<dbReference type="CDD" id="cd08992">
    <property type="entry name" value="GH117"/>
    <property type="match status" value="1"/>
</dbReference>
<dbReference type="GO" id="GO:0005975">
    <property type="term" value="P:carbohydrate metabolic process"/>
    <property type="evidence" value="ECO:0007669"/>
    <property type="project" value="InterPro"/>
</dbReference>
<comment type="similarity">
    <text evidence="2">Belongs to the glycosyl hydrolase 43 family.</text>
</comment>
<dbReference type="AlphaFoldDB" id="A0A381TXX4"/>
<dbReference type="InterPro" id="IPR006710">
    <property type="entry name" value="Glyco_hydro_43"/>
</dbReference>
<comment type="pathway">
    <text evidence="1">Glycan metabolism; L-arabinan degradation.</text>
</comment>
<reference evidence="5" key="1">
    <citation type="submission" date="2018-05" db="EMBL/GenBank/DDBJ databases">
        <authorList>
            <person name="Lanie J.A."/>
            <person name="Ng W.-L."/>
            <person name="Kazmierczak K.M."/>
            <person name="Andrzejewski T.M."/>
            <person name="Davidsen T.M."/>
            <person name="Wayne K.J."/>
            <person name="Tettelin H."/>
            <person name="Glass J.I."/>
            <person name="Rusch D."/>
            <person name="Podicherti R."/>
            <person name="Tsui H.-C.T."/>
            <person name="Winkler M.E."/>
        </authorList>
    </citation>
    <scope>NUCLEOTIDE SEQUENCE</scope>
</reference>
<evidence type="ECO:0000256" key="1">
    <source>
        <dbReference type="ARBA" id="ARBA00004834"/>
    </source>
</evidence>
<dbReference type="Pfam" id="PF04616">
    <property type="entry name" value="Glyco_hydro_43"/>
    <property type="match status" value="1"/>
</dbReference>
<name>A0A381TXX4_9ZZZZ</name>
<evidence type="ECO:0000256" key="4">
    <source>
        <dbReference type="ARBA" id="ARBA00023295"/>
    </source>
</evidence>
<protein>
    <recommendedName>
        <fullName evidence="6">Glycosyl hydrolase family 32 N-terminal domain-containing protein</fullName>
    </recommendedName>
</protein>
<dbReference type="Gene3D" id="2.115.10.20">
    <property type="entry name" value="Glycosyl hydrolase domain, family 43"/>
    <property type="match status" value="1"/>
</dbReference>
<gene>
    <name evidence="5" type="ORF">METZ01_LOCUS73553</name>
</gene>
<dbReference type="SUPFAM" id="SSF75005">
    <property type="entry name" value="Arabinanase/levansucrase/invertase"/>
    <property type="match status" value="1"/>
</dbReference>